<dbReference type="InterPro" id="IPR036388">
    <property type="entry name" value="WH-like_DNA-bd_sf"/>
</dbReference>
<dbReference type="KEGG" id="pspw:BJG93_32515"/>
<dbReference type="GO" id="GO:0003700">
    <property type="term" value="F:DNA-binding transcription factor activity"/>
    <property type="evidence" value="ECO:0007669"/>
    <property type="project" value="InterPro"/>
</dbReference>
<evidence type="ECO:0000256" key="2">
    <source>
        <dbReference type="ARBA" id="ARBA00023015"/>
    </source>
</evidence>
<feature type="domain" description="HTH lysR-type" evidence="5">
    <location>
        <begin position="1"/>
        <end position="58"/>
    </location>
</feature>
<keyword evidence="6" id="KW-0614">Plasmid</keyword>
<dbReference type="Proteomes" id="UP000179860">
    <property type="component" value="Plasmid pl2WSM5005"/>
</dbReference>
<dbReference type="FunFam" id="1.10.10.10:FF:000001">
    <property type="entry name" value="LysR family transcriptional regulator"/>
    <property type="match status" value="1"/>
</dbReference>
<dbReference type="Pfam" id="PF00126">
    <property type="entry name" value="HTH_1"/>
    <property type="match status" value="1"/>
</dbReference>
<evidence type="ECO:0000256" key="3">
    <source>
        <dbReference type="ARBA" id="ARBA00023125"/>
    </source>
</evidence>
<dbReference type="AlphaFoldDB" id="A0A8F4KJ99"/>
<name>A0A8F4KJ99_9BURK</name>
<sequence length="285" mass="30834">MDLIELEIFCAVAEGRSITRAAAQLNRVQSNVTTRIKHLEHDLGVPLFFRGGRGMTLTPAGERLLGYAHKILAPAREARHALGARVPSGVLRIGTVESVAELWLPCVIGTYHQRWSDVQIEVSTNTSRALVDQVRGGAIECAFVAQVEGGAHVQAELAADSLIGESGLHATKIGGDELLAVLPASSGMSAARRYTIATTAEGNAYRALAHNWLADNGVDIDPQQEAIELSSYPALLMSAMVGDVIALFPRSVLEPLELPRGSSTVRFAVEHLPRQQRWLYEQCVR</sequence>
<protein>
    <submittedName>
        <fullName evidence="6">LysR family transcriptional regulator</fullName>
    </submittedName>
</protein>
<dbReference type="InterPro" id="IPR000847">
    <property type="entry name" value="LysR_HTH_N"/>
</dbReference>
<dbReference type="SUPFAM" id="SSF46785">
    <property type="entry name" value="Winged helix' DNA-binding domain"/>
    <property type="match status" value="1"/>
</dbReference>
<geneLocation type="plasmid" evidence="6 7">
    <name>pl2WSM5005</name>
</geneLocation>
<keyword evidence="2" id="KW-0805">Transcription regulation</keyword>
<evidence type="ECO:0000256" key="4">
    <source>
        <dbReference type="ARBA" id="ARBA00023163"/>
    </source>
</evidence>
<dbReference type="PANTHER" id="PTHR30126">
    <property type="entry name" value="HTH-TYPE TRANSCRIPTIONAL REGULATOR"/>
    <property type="match status" value="1"/>
</dbReference>
<dbReference type="InterPro" id="IPR036390">
    <property type="entry name" value="WH_DNA-bd_sf"/>
</dbReference>
<dbReference type="EMBL" id="CP017565">
    <property type="protein sequence ID" value="QXE07377.1"/>
    <property type="molecule type" value="Genomic_DNA"/>
</dbReference>
<evidence type="ECO:0000313" key="7">
    <source>
        <dbReference type="Proteomes" id="UP000179860"/>
    </source>
</evidence>
<organism evidence="6 7">
    <name type="scientific">Paraburkholderia sprentiae WSM5005</name>
    <dbReference type="NCBI Taxonomy" id="754502"/>
    <lineage>
        <taxon>Bacteria</taxon>
        <taxon>Pseudomonadati</taxon>
        <taxon>Pseudomonadota</taxon>
        <taxon>Betaproteobacteria</taxon>
        <taxon>Burkholderiales</taxon>
        <taxon>Burkholderiaceae</taxon>
        <taxon>Paraburkholderia</taxon>
    </lineage>
</organism>
<reference evidence="6" key="1">
    <citation type="submission" date="2016-09" db="EMBL/GenBank/DDBJ databases">
        <title>The Complete Genome of Burkholderia sprentiae wsm5005.</title>
        <authorList>
            <person name="De Meyer S."/>
            <person name="Wang P."/>
            <person name="Terpolilli J."/>
        </authorList>
    </citation>
    <scope>NUCLEOTIDE SEQUENCE [LARGE SCALE GENOMIC DNA]</scope>
    <source>
        <strain evidence="6">WSM5005</strain>
    </source>
</reference>
<dbReference type="InterPro" id="IPR005119">
    <property type="entry name" value="LysR_subst-bd"/>
</dbReference>
<dbReference type="PRINTS" id="PR00039">
    <property type="entry name" value="HTHLYSR"/>
</dbReference>
<dbReference type="SUPFAM" id="SSF53850">
    <property type="entry name" value="Periplasmic binding protein-like II"/>
    <property type="match status" value="1"/>
</dbReference>
<evidence type="ECO:0000313" key="6">
    <source>
        <dbReference type="EMBL" id="QXE07377.1"/>
    </source>
</evidence>
<evidence type="ECO:0000259" key="5">
    <source>
        <dbReference type="PROSITE" id="PS50931"/>
    </source>
</evidence>
<dbReference type="PROSITE" id="PS50931">
    <property type="entry name" value="HTH_LYSR"/>
    <property type="match status" value="1"/>
</dbReference>
<dbReference type="PANTHER" id="PTHR30126:SF40">
    <property type="entry name" value="HTH-TYPE TRANSCRIPTIONAL REGULATOR GLTR"/>
    <property type="match status" value="1"/>
</dbReference>
<comment type="similarity">
    <text evidence="1">Belongs to the LysR transcriptional regulatory family.</text>
</comment>
<evidence type="ECO:0000256" key="1">
    <source>
        <dbReference type="ARBA" id="ARBA00009437"/>
    </source>
</evidence>
<dbReference type="Gene3D" id="3.40.190.10">
    <property type="entry name" value="Periplasmic binding protein-like II"/>
    <property type="match status" value="2"/>
</dbReference>
<accession>A0A8F4KJ99</accession>
<dbReference type="Gene3D" id="1.10.10.10">
    <property type="entry name" value="Winged helix-like DNA-binding domain superfamily/Winged helix DNA-binding domain"/>
    <property type="match status" value="1"/>
</dbReference>
<keyword evidence="4" id="KW-0804">Transcription</keyword>
<dbReference type="Pfam" id="PF03466">
    <property type="entry name" value="LysR_substrate"/>
    <property type="match status" value="1"/>
</dbReference>
<dbReference type="RefSeq" id="WP_051374354.1">
    <property type="nucleotide sequence ID" value="NZ_CP017565.2"/>
</dbReference>
<keyword evidence="7" id="KW-1185">Reference proteome</keyword>
<dbReference type="GO" id="GO:0000976">
    <property type="term" value="F:transcription cis-regulatory region binding"/>
    <property type="evidence" value="ECO:0007669"/>
    <property type="project" value="TreeGrafter"/>
</dbReference>
<gene>
    <name evidence="6" type="ORF">BJG93_32515</name>
</gene>
<proteinExistence type="inferred from homology"/>
<keyword evidence="3" id="KW-0238">DNA-binding</keyword>
<dbReference type="OrthoDB" id="464481at2"/>